<dbReference type="PANTHER" id="PTHR36852:SF1">
    <property type="entry name" value="PROTEIN GVPL 2"/>
    <property type="match status" value="1"/>
</dbReference>
<comment type="caution">
    <text evidence="4">The sequence shown here is derived from an EMBL/GenBank/DDBJ whole genome shotgun (WGS) entry which is preliminary data.</text>
</comment>
<evidence type="ECO:0000256" key="3">
    <source>
        <dbReference type="ARBA" id="ARBA00035643"/>
    </source>
</evidence>
<comment type="subcellular location">
    <subcellularLocation>
        <location evidence="2">Gas vesicle</location>
    </subcellularLocation>
</comment>
<keyword evidence="1" id="KW-0304">Gas vesicle</keyword>
<evidence type="ECO:0000256" key="2">
    <source>
        <dbReference type="ARBA" id="ARBA00035108"/>
    </source>
</evidence>
<sequence>MSHSERDTGVERVCYVYGVVPADVELDEDVQGVAEPPARVQVIRRGRVAGLVSEVGVDRPLGRPDDLVAHKQVLDMVAAVAPVLPMRFGAVASSAEVVADEFLDAHQDELAADLDDIEGYAEYVLHGRYDPDALLAAVLEENPAAARLRDAIHGVPEDQSRDARIQLGEFIEQAVEAKRQADTETIKRELEPYAREVVVRDPTHEDDAIYLAVLAETGRSDELEQYAEDLADRWDGWITPRLLGPMAAYDFVAAPET</sequence>
<evidence type="ECO:0000256" key="1">
    <source>
        <dbReference type="ARBA" id="ARBA00022987"/>
    </source>
</evidence>
<comment type="similarity">
    <text evidence="3">Belongs to the gas vesicle GvpF/GvpL family.</text>
</comment>
<evidence type="ECO:0000313" key="4">
    <source>
        <dbReference type="EMBL" id="MFC4132192.1"/>
    </source>
</evidence>
<gene>
    <name evidence="4" type="ORF">ACFOZ4_16400</name>
</gene>
<dbReference type="Proteomes" id="UP001595816">
    <property type="component" value="Unassembled WGS sequence"/>
</dbReference>
<dbReference type="PANTHER" id="PTHR36852">
    <property type="entry name" value="PROTEIN GVPL 2"/>
    <property type="match status" value="1"/>
</dbReference>
<dbReference type="RefSeq" id="WP_253753706.1">
    <property type="nucleotide sequence ID" value="NZ_JAMZDZ010000001.1"/>
</dbReference>
<name>A0ABV8LPH6_9ACTN</name>
<protein>
    <submittedName>
        <fullName evidence="4">GvpL/GvpF family gas vesicle protein</fullName>
    </submittedName>
</protein>
<keyword evidence="5" id="KW-1185">Reference proteome</keyword>
<organism evidence="4 5">
    <name type="scientific">Hamadaea flava</name>
    <dbReference type="NCBI Taxonomy" id="1742688"/>
    <lineage>
        <taxon>Bacteria</taxon>
        <taxon>Bacillati</taxon>
        <taxon>Actinomycetota</taxon>
        <taxon>Actinomycetes</taxon>
        <taxon>Micromonosporales</taxon>
        <taxon>Micromonosporaceae</taxon>
        <taxon>Hamadaea</taxon>
    </lineage>
</organism>
<dbReference type="InterPro" id="IPR009430">
    <property type="entry name" value="GvpL/GvpF"/>
</dbReference>
<reference evidence="5" key="1">
    <citation type="journal article" date="2019" name="Int. J. Syst. Evol. Microbiol.">
        <title>The Global Catalogue of Microorganisms (GCM) 10K type strain sequencing project: providing services to taxonomists for standard genome sequencing and annotation.</title>
        <authorList>
            <consortium name="The Broad Institute Genomics Platform"/>
            <consortium name="The Broad Institute Genome Sequencing Center for Infectious Disease"/>
            <person name="Wu L."/>
            <person name="Ma J."/>
        </authorList>
    </citation>
    <scope>NUCLEOTIDE SEQUENCE [LARGE SCALE GENOMIC DNA]</scope>
    <source>
        <strain evidence="5">CGMCC 4.7289</strain>
    </source>
</reference>
<dbReference type="EMBL" id="JBHSAY010000009">
    <property type="protein sequence ID" value="MFC4132192.1"/>
    <property type="molecule type" value="Genomic_DNA"/>
</dbReference>
<dbReference type="Pfam" id="PF06386">
    <property type="entry name" value="GvpL_GvpF"/>
    <property type="match status" value="1"/>
</dbReference>
<evidence type="ECO:0000313" key="5">
    <source>
        <dbReference type="Proteomes" id="UP001595816"/>
    </source>
</evidence>
<accession>A0ABV8LPH6</accession>
<proteinExistence type="inferred from homology"/>